<protein>
    <submittedName>
        <fullName evidence="2">Uncharacterized protein</fullName>
    </submittedName>
</protein>
<geneLocation type="plasmid" evidence="2 3">
    <name>unnamed3</name>
</geneLocation>
<feature type="coiled-coil region" evidence="1">
    <location>
        <begin position="12"/>
        <end position="39"/>
    </location>
</feature>
<keyword evidence="1" id="KW-0175">Coiled coil</keyword>
<evidence type="ECO:0000313" key="3">
    <source>
        <dbReference type="Proteomes" id="UP000595038"/>
    </source>
</evidence>
<gene>
    <name evidence="2" type="ORF">I6G80_00490</name>
</gene>
<dbReference type="EMBL" id="CP065646">
    <property type="protein sequence ID" value="QPR70601.1"/>
    <property type="molecule type" value="Genomic_DNA"/>
</dbReference>
<keyword evidence="2" id="KW-0614">Plasmid</keyword>
<sequence length="116" mass="13667">MQYRVDYDNVAVQQKEREVEKKKVRKGKVKEKYEEEKKNSRSMLLNVPVKASMTVMQLFLIIFHTGTGCEDKGVQSETNPLAEQSEAPMEQKQQVENWLKDFFKKYAMEQQMTLLT</sequence>
<reference evidence="2 3" key="1">
    <citation type="submission" date="2020-12" db="EMBL/GenBank/DDBJ databases">
        <title>FDA dAtabase for Regulatory Grade micrObial Sequences (FDA-ARGOS): Supporting development and validation of Infectious Disease Dx tests.</title>
        <authorList>
            <person name="Nelson B."/>
            <person name="Plummer A."/>
            <person name="Tallon L."/>
            <person name="Sadzewicz L."/>
            <person name="Zhao X."/>
            <person name="Boylan J."/>
            <person name="Ott S."/>
            <person name="Bowen H."/>
            <person name="Vavikolanu K."/>
            <person name="Mehta A."/>
            <person name="Aluvathingal J."/>
            <person name="Nadendla S."/>
            <person name="Myers T."/>
            <person name="Yan Y."/>
            <person name="Sichtig H."/>
        </authorList>
    </citation>
    <scope>NUCLEOTIDE SEQUENCE [LARGE SCALE GENOMIC DNA]</scope>
    <source>
        <strain evidence="2 3">FDAARGOS_923</strain>
        <plasmid evidence="2 3">unnamed3</plasmid>
    </source>
</reference>
<accession>A0AB37GMB1</accession>
<dbReference type="RefSeq" id="WP_197941925.1">
    <property type="nucleotide sequence ID" value="NZ_CP065646.1"/>
</dbReference>
<name>A0AB37GMB1_BACLI</name>
<dbReference type="AlphaFoldDB" id="A0AB37GMB1"/>
<organism evidence="2 3">
    <name type="scientific">Bacillus licheniformis</name>
    <dbReference type="NCBI Taxonomy" id="1402"/>
    <lineage>
        <taxon>Bacteria</taxon>
        <taxon>Bacillati</taxon>
        <taxon>Bacillota</taxon>
        <taxon>Bacilli</taxon>
        <taxon>Bacillales</taxon>
        <taxon>Bacillaceae</taxon>
        <taxon>Bacillus</taxon>
    </lineage>
</organism>
<evidence type="ECO:0000313" key="2">
    <source>
        <dbReference type="EMBL" id="QPR70601.1"/>
    </source>
</evidence>
<evidence type="ECO:0000256" key="1">
    <source>
        <dbReference type="SAM" id="Coils"/>
    </source>
</evidence>
<proteinExistence type="predicted"/>
<dbReference type="Proteomes" id="UP000595038">
    <property type="component" value="Plasmid unnamed3"/>
</dbReference>